<sequence length="277" mass="32176">MDRFHAHAINEVQDNVRRLQGDVVALRESRAKAWWYHRELTVEKEINASLHKQMHLQRSQILAFEKERRKWEHELQYATDRKASSELNMELHTQVEALELKVQDADDQLRAMTASSAELEGTVDDLRRRTAHTQQLERHVEELKMVLPMEWISTASNEHDGSNWPSGYRSICPRRAGQCKKCAIKVVVCSDAMARGMDIAHVCNVINFVVPPYLMKTLLPRYYRVDVHHHNKSANVDCDGHHDLCTSDDLAGTCNNQTCWGPPRHFIYCFLIRSYME</sequence>
<accession>A0A3R6YYX1</accession>
<dbReference type="VEuPathDB" id="FungiDB:H310_11492"/>
<evidence type="ECO:0000313" key="3">
    <source>
        <dbReference type="Proteomes" id="UP000285060"/>
    </source>
</evidence>
<dbReference type="Gene3D" id="3.40.50.300">
    <property type="entry name" value="P-loop containing nucleotide triphosphate hydrolases"/>
    <property type="match status" value="1"/>
</dbReference>
<dbReference type="EMBL" id="QUSY01000411">
    <property type="protein sequence ID" value="RHY29648.1"/>
    <property type="molecule type" value="Genomic_DNA"/>
</dbReference>
<comment type="caution">
    <text evidence="2">The sequence shown here is derived from an EMBL/GenBank/DDBJ whole genome shotgun (WGS) entry which is preliminary data.</text>
</comment>
<name>A0A3R6YYX1_9STRA</name>
<keyword evidence="1" id="KW-0175">Coiled coil</keyword>
<feature type="coiled-coil region" evidence="1">
    <location>
        <begin position="88"/>
        <end position="129"/>
    </location>
</feature>
<dbReference type="VEuPathDB" id="FungiDB:H310_12573"/>
<keyword evidence="3" id="KW-1185">Reference proteome</keyword>
<dbReference type="Proteomes" id="UP000285060">
    <property type="component" value="Unassembled WGS sequence"/>
</dbReference>
<gene>
    <name evidence="2" type="ORF">DYB32_004985</name>
</gene>
<proteinExistence type="predicted"/>
<organism evidence="2 3">
    <name type="scientific">Aphanomyces invadans</name>
    <dbReference type="NCBI Taxonomy" id="157072"/>
    <lineage>
        <taxon>Eukaryota</taxon>
        <taxon>Sar</taxon>
        <taxon>Stramenopiles</taxon>
        <taxon>Oomycota</taxon>
        <taxon>Saprolegniomycetes</taxon>
        <taxon>Saprolegniales</taxon>
        <taxon>Verrucalvaceae</taxon>
        <taxon>Aphanomyces</taxon>
    </lineage>
</organism>
<evidence type="ECO:0000256" key="1">
    <source>
        <dbReference type="SAM" id="Coils"/>
    </source>
</evidence>
<dbReference type="InterPro" id="IPR027417">
    <property type="entry name" value="P-loop_NTPase"/>
</dbReference>
<dbReference type="AlphaFoldDB" id="A0A3R6YYX1"/>
<protein>
    <submittedName>
        <fullName evidence="2">Uncharacterized protein</fullName>
    </submittedName>
</protein>
<evidence type="ECO:0000313" key="2">
    <source>
        <dbReference type="EMBL" id="RHY29648.1"/>
    </source>
</evidence>
<reference evidence="2 3" key="1">
    <citation type="submission" date="2018-08" db="EMBL/GenBank/DDBJ databases">
        <title>Aphanomyces genome sequencing and annotation.</title>
        <authorList>
            <person name="Minardi D."/>
            <person name="Oidtmann B."/>
            <person name="Van Der Giezen M."/>
            <person name="Studholme D.J."/>
        </authorList>
    </citation>
    <scope>NUCLEOTIDE SEQUENCE [LARGE SCALE GENOMIC DNA]</scope>
    <source>
        <strain evidence="2 3">NJM0002</strain>
    </source>
</reference>